<keyword evidence="1" id="KW-0812">Transmembrane</keyword>
<sequence>MKRDQARQLAEAIAWVRIAIGVTALVAPTVPLRPWVGRDVAWQAKLLARSLGARDLALGIGLVLALRHDAPVRGWVEGGGVADAGDALATLLSFGKLPKGSRWPVLLSAAGAAASARLVAPAIDEKV</sequence>
<reference evidence="3" key="1">
    <citation type="journal article" date="2019" name="Int. J. Syst. Evol. Microbiol.">
        <title>The Global Catalogue of Microorganisms (GCM) 10K type strain sequencing project: providing services to taxonomists for standard genome sequencing and annotation.</title>
        <authorList>
            <consortium name="The Broad Institute Genomics Platform"/>
            <consortium name="The Broad Institute Genome Sequencing Center for Infectious Disease"/>
            <person name="Wu L."/>
            <person name="Ma J."/>
        </authorList>
    </citation>
    <scope>NUCLEOTIDE SEQUENCE [LARGE SCALE GENOMIC DNA]</scope>
    <source>
        <strain evidence="3">JCM 12165</strain>
    </source>
</reference>
<gene>
    <name evidence="2" type="ORF">ACFSCY_07795</name>
</gene>
<feature type="transmembrane region" description="Helical" evidence="1">
    <location>
        <begin position="12"/>
        <end position="34"/>
    </location>
</feature>
<proteinExistence type="predicted"/>
<keyword evidence="1" id="KW-1133">Transmembrane helix</keyword>
<keyword evidence="1" id="KW-0472">Membrane</keyword>
<evidence type="ECO:0000313" key="2">
    <source>
        <dbReference type="EMBL" id="MFD1529343.1"/>
    </source>
</evidence>
<keyword evidence="3" id="KW-1185">Reference proteome</keyword>
<organism evidence="2 3">
    <name type="scientific">Pseudonocardia aurantiaca</name>
    <dbReference type="NCBI Taxonomy" id="75290"/>
    <lineage>
        <taxon>Bacteria</taxon>
        <taxon>Bacillati</taxon>
        <taxon>Actinomycetota</taxon>
        <taxon>Actinomycetes</taxon>
        <taxon>Pseudonocardiales</taxon>
        <taxon>Pseudonocardiaceae</taxon>
        <taxon>Pseudonocardia</taxon>
    </lineage>
</organism>
<dbReference type="EMBL" id="JBHUCP010000004">
    <property type="protein sequence ID" value="MFD1529343.1"/>
    <property type="molecule type" value="Genomic_DNA"/>
</dbReference>
<name>A0ABW4FF88_9PSEU</name>
<protein>
    <recommendedName>
        <fullName evidence="4">DUF4267 domain-containing protein</fullName>
    </recommendedName>
</protein>
<evidence type="ECO:0000313" key="3">
    <source>
        <dbReference type="Proteomes" id="UP001597145"/>
    </source>
</evidence>
<dbReference type="RefSeq" id="WP_343975657.1">
    <property type="nucleotide sequence ID" value="NZ_BAAAJG010000008.1"/>
</dbReference>
<evidence type="ECO:0008006" key="4">
    <source>
        <dbReference type="Google" id="ProtNLM"/>
    </source>
</evidence>
<accession>A0ABW4FF88</accession>
<comment type="caution">
    <text evidence="2">The sequence shown here is derived from an EMBL/GenBank/DDBJ whole genome shotgun (WGS) entry which is preliminary data.</text>
</comment>
<evidence type="ECO:0000256" key="1">
    <source>
        <dbReference type="SAM" id="Phobius"/>
    </source>
</evidence>
<dbReference type="Proteomes" id="UP001597145">
    <property type="component" value="Unassembled WGS sequence"/>
</dbReference>